<evidence type="ECO:0000256" key="1">
    <source>
        <dbReference type="SAM" id="SignalP"/>
    </source>
</evidence>
<dbReference type="Proteomes" id="UP000632774">
    <property type="component" value="Unassembled WGS sequence"/>
</dbReference>
<gene>
    <name evidence="2" type="ORF">IRJ18_09560</name>
</gene>
<dbReference type="InterPro" id="IPR013784">
    <property type="entry name" value="Carb-bd-like_fold"/>
</dbReference>
<feature type="signal peptide" evidence="1">
    <location>
        <begin position="1"/>
        <end position="18"/>
    </location>
</feature>
<keyword evidence="3" id="KW-1185">Reference proteome</keyword>
<proteinExistence type="predicted"/>
<dbReference type="EMBL" id="JADFFM010000001">
    <property type="protein sequence ID" value="MBE9666606.1"/>
    <property type="molecule type" value="Genomic_DNA"/>
</dbReference>
<name>A0ABR9XGR8_9SPHI</name>
<comment type="caution">
    <text evidence="2">The sequence shown here is derived from an EMBL/GenBank/DDBJ whole genome shotgun (WGS) entry which is preliminary data.</text>
</comment>
<protein>
    <submittedName>
        <fullName evidence="2">Carboxypeptidase-like regulatory domain-containing protein</fullName>
    </submittedName>
</protein>
<feature type="chain" id="PRO_5047485576" evidence="1">
    <location>
        <begin position="19"/>
        <end position="403"/>
    </location>
</feature>
<accession>A0ABR9XGR8</accession>
<keyword evidence="1" id="KW-0732">Signal</keyword>
<reference evidence="2 3" key="1">
    <citation type="submission" date="2020-10" db="EMBL/GenBank/DDBJ databases">
        <title>Mucilaginibacter mali sp. nov., isolated from rhizosphere soil of apple orchard.</title>
        <authorList>
            <person name="Lee J.-S."/>
            <person name="Kim H.S."/>
            <person name="Kim J.-S."/>
        </authorList>
    </citation>
    <scope>NUCLEOTIDE SEQUENCE [LARGE SCALE GENOMIC DNA]</scope>
    <source>
        <strain evidence="2 3">KCTC 23157</strain>
    </source>
</reference>
<dbReference type="SUPFAM" id="SSF49452">
    <property type="entry name" value="Starch-binding domain-like"/>
    <property type="match status" value="1"/>
</dbReference>
<sequence>MRFCLPLLFLLLPFALLAQTGSITGKVARLDTKTALGKASVFLSNSSYGTISNDDGTFTLNGLKPGQYQLVVTMVGFEDFNQTVMIPRDPKEPIKVNAELMPKVTELHEVVITDPANWKQNYEKFVKLFLGESNNAKKCKILNPHEISLVYRKSKQTLEGWSNDFIEIENRALGYKVKFMLKSFSYDEINNIISWEGKVLYTEMPGSASQKKTWEAKRNDIYYGSNMHFFRSVQNAKMSEEGFVTMILVRKSNPERPPQEIIVKRIKQWERINTDSANRWKQLYNLPKYEESLQRQPLKETDFASATNQPGIFAISFPQYLYVMYTKKRENMDFKDIYRPLDMPNYETSIITLYKPYALFDMNGIIVSSQSTLFEGTWSKNKIAELLPVDYVPGDMKIKDDHL</sequence>
<organism evidence="2 3">
    <name type="scientific">Mucilaginibacter boryungensis</name>
    <dbReference type="NCBI Taxonomy" id="768480"/>
    <lineage>
        <taxon>Bacteria</taxon>
        <taxon>Pseudomonadati</taxon>
        <taxon>Bacteroidota</taxon>
        <taxon>Sphingobacteriia</taxon>
        <taxon>Sphingobacteriales</taxon>
        <taxon>Sphingobacteriaceae</taxon>
        <taxon>Mucilaginibacter</taxon>
    </lineage>
</organism>
<dbReference type="Gene3D" id="2.60.40.1120">
    <property type="entry name" value="Carboxypeptidase-like, regulatory domain"/>
    <property type="match status" value="1"/>
</dbReference>
<evidence type="ECO:0000313" key="2">
    <source>
        <dbReference type="EMBL" id="MBE9666606.1"/>
    </source>
</evidence>
<dbReference type="Pfam" id="PF13715">
    <property type="entry name" value="CarbopepD_reg_2"/>
    <property type="match status" value="1"/>
</dbReference>
<evidence type="ECO:0000313" key="3">
    <source>
        <dbReference type="Proteomes" id="UP000632774"/>
    </source>
</evidence>
<dbReference type="RefSeq" id="WP_194105954.1">
    <property type="nucleotide sequence ID" value="NZ_JADFFM010000001.1"/>
</dbReference>